<reference evidence="2" key="1">
    <citation type="submission" date="2021-01" db="EMBL/GenBank/DDBJ databases">
        <authorList>
            <person name="Corre E."/>
            <person name="Pelletier E."/>
            <person name="Niang G."/>
            <person name="Scheremetjew M."/>
            <person name="Finn R."/>
            <person name="Kale V."/>
            <person name="Holt S."/>
            <person name="Cochrane G."/>
            <person name="Meng A."/>
            <person name="Brown T."/>
            <person name="Cohen L."/>
        </authorList>
    </citation>
    <scope>NUCLEOTIDE SEQUENCE</scope>
    <source>
        <strain evidence="2">CCMP1381</strain>
    </source>
</reference>
<dbReference type="AlphaFoldDB" id="A0A7S2BRG0"/>
<gene>
    <name evidence="2" type="ORF">DSPE1174_LOCUS9527</name>
</gene>
<feature type="compositionally biased region" description="Pro residues" evidence="1">
    <location>
        <begin position="40"/>
        <end position="50"/>
    </location>
</feature>
<evidence type="ECO:0000256" key="1">
    <source>
        <dbReference type="SAM" id="MobiDB-lite"/>
    </source>
</evidence>
<feature type="compositionally biased region" description="Polar residues" evidence="1">
    <location>
        <begin position="1"/>
        <end position="14"/>
    </location>
</feature>
<dbReference type="EMBL" id="HBGS01018134">
    <property type="protein sequence ID" value="CAD9404688.1"/>
    <property type="molecule type" value="Transcribed_RNA"/>
</dbReference>
<feature type="compositionally biased region" description="Polar residues" evidence="1">
    <location>
        <begin position="64"/>
        <end position="76"/>
    </location>
</feature>
<feature type="region of interest" description="Disordered" evidence="1">
    <location>
        <begin position="1"/>
        <end position="20"/>
    </location>
</feature>
<sequence length="124" mass="13903">MMTYGSNTPGQSFVLQRKTPPPPFFSRVSLPIVLNRDDLPPPLPPLPSQPPSDCIPELVPHTAKPSTPNYKRPPRQNNIQIVFVHTSPCHELVDKYAKRGPGGTRVQFKKESIDDRRRLGKATL</sequence>
<organism evidence="2">
    <name type="scientific">Octactis speculum</name>
    <dbReference type="NCBI Taxonomy" id="3111310"/>
    <lineage>
        <taxon>Eukaryota</taxon>
        <taxon>Sar</taxon>
        <taxon>Stramenopiles</taxon>
        <taxon>Ochrophyta</taxon>
        <taxon>Dictyochophyceae</taxon>
        <taxon>Dictyochales</taxon>
        <taxon>Dictyochaceae</taxon>
        <taxon>Octactis</taxon>
    </lineage>
</organism>
<evidence type="ECO:0000313" key="2">
    <source>
        <dbReference type="EMBL" id="CAD9404688.1"/>
    </source>
</evidence>
<name>A0A7S2BRG0_9STRA</name>
<accession>A0A7S2BRG0</accession>
<proteinExistence type="predicted"/>
<protein>
    <submittedName>
        <fullName evidence="2">Uncharacterized protein</fullName>
    </submittedName>
</protein>
<feature type="region of interest" description="Disordered" evidence="1">
    <location>
        <begin position="39"/>
        <end position="76"/>
    </location>
</feature>